<dbReference type="InterPro" id="IPR038612">
    <property type="entry name" value="YkfF-like_sf"/>
</dbReference>
<proteinExistence type="inferred from homology"/>
<sequence length="79" mass="9088">MPESHMLPPGPFTRQQAEAVTHRYHDIAIEYDQGSHFLLVVCDPEGRMVWRAWNFELDAGTALNRYIGQDCIRRVSATD</sequence>
<dbReference type="Gene3D" id="3.30.160.130">
    <property type="entry name" value="ykff protein like domains"/>
    <property type="match status" value="1"/>
</dbReference>
<comment type="caution">
    <text evidence="2">The sequence shown here is derived from an EMBL/GenBank/DDBJ whole genome shotgun (WGS) entry which is preliminary data.</text>
</comment>
<keyword evidence="3" id="KW-1185">Reference proteome</keyword>
<organism evidence="2 3">
    <name type="scientific">Enterobacter roggenkampii</name>
    <dbReference type="NCBI Taxonomy" id="1812935"/>
    <lineage>
        <taxon>Bacteria</taxon>
        <taxon>Pseudomonadati</taxon>
        <taxon>Pseudomonadota</taxon>
        <taxon>Gammaproteobacteria</taxon>
        <taxon>Enterobacterales</taxon>
        <taxon>Enterobacteriaceae</taxon>
        <taxon>Enterobacter</taxon>
        <taxon>Enterobacter cloacae complex</taxon>
    </lineage>
</organism>
<dbReference type="Pfam" id="PF06006">
    <property type="entry name" value="DUF905"/>
    <property type="match status" value="1"/>
</dbReference>
<accession>A0ABY0J8J0</accession>
<reference evidence="2 3" key="1">
    <citation type="submission" date="2016-03" db="EMBL/GenBank/DDBJ databases">
        <authorList>
            <consortium name="Pathogen Informatics"/>
        </authorList>
    </citation>
    <scope>NUCLEOTIDE SEQUENCE [LARGE SCALE GENOMIC DNA]</scope>
    <source>
        <strain evidence="3">e2161</strain>
    </source>
</reference>
<protein>
    <submittedName>
        <fullName evidence="2">Bacterial protein of uncharacterized function (DUF905)</fullName>
    </submittedName>
</protein>
<evidence type="ECO:0000256" key="1">
    <source>
        <dbReference type="ARBA" id="ARBA00007059"/>
    </source>
</evidence>
<evidence type="ECO:0000313" key="3">
    <source>
        <dbReference type="Proteomes" id="UP000077063"/>
    </source>
</evidence>
<dbReference type="SUPFAM" id="SSF54786">
    <property type="entry name" value="YcfA/nrd intein domain"/>
    <property type="match status" value="1"/>
</dbReference>
<gene>
    <name evidence="2" type="primary">ykfF_2</name>
    <name evidence="2" type="ORF">SAMEA2273443_04822</name>
</gene>
<name>A0ABY0J8J0_9ENTR</name>
<dbReference type="Proteomes" id="UP000077063">
    <property type="component" value="Unassembled WGS sequence"/>
</dbReference>
<dbReference type="RefSeq" id="WP_063617014.1">
    <property type="nucleotide sequence ID" value="NZ_FKDK01000031.1"/>
</dbReference>
<comment type="similarity">
    <text evidence="1">Belongs to the UPF0401 family.</text>
</comment>
<dbReference type="InterPro" id="IPR009253">
    <property type="entry name" value="DUF905"/>
</dbReference>
<evidence type="ECO:0000313" key="2">
    <source>
        <dbReference type="EMBL" id="SAB46490.1"/>
    </source>
</evidence>
<dbReference type="EMBL" id="FKDK01000031">
    <property type="protein sequence ID" value="SAB46490.1"/>
    <property type="molecule type" value="Genomic_DNA"/>
</dbReference>